<sequence length="151" mass="16524">MKLDNVRLLVVRFEEMFQFYREALGLTLTWGDASGPYASFDLPDGGTIGLFRRELMASTVGTAKLPREGEGQDRFVLILRIEDVDALAVALGQRGVALLGAPRDMPDWGLRIAHLRDPDGNLLELIQDLPSDAASSTLHEDETISLEGSGI</sequence>
<dbReference type="InterPro" id="IPR004360">
    <property type="entry name" value="Glyas_Fos-R_dOase_dom"/>
</dbReference>
<reference evidence="2 3" key="1">
    <citation type="submission" date="2015-07" db="EMBL/GenBank/DDBJ databases">
        <title>Genome analysis of myxobacterium Chondromyces crocatus Cm c5 reveals a high potential for natural compound synthesis and the genetic basis for the loss of fruiting body formation.</title>
        <authorList>
            <person name="Zaburannyi N."/>
            <person name="Bunk B."/>
            <person name="Maier J."/>
            <person name="Overmann J."/>
            <person name="Mueller R."/>
        </authorList>
    </citation>
    <scope>NUCLEOTIDE SEQUENCE [LARGE SCALE GENOMIC DNA]</scope>
    <source>
        <strain evidence="2 3">Cm c5</strain>
    </source>
</reference>
<dbReference type="KEGG" id="ccro:CMC5_027110"/>
<dbReference type="SUPFAM" id="SSF54593">
    <property type="entry name" value="Glyoxalase/Bleomycin resistance protein/Dihydroxybiphenyl dioxygenase"/>
    <property type="match status" value="1"/>
</dbReference>
<dbReference type="STRING" id="52.CMC5_027110"/>
<gene>
    <name evidence="2" type="ORF">CMC5_027110</name>
</gene>
<dbReference type="InterPro" id="IPR037523">
    <property type="entry name" value="VOC_core"/>
</dbReference>
<dbReference type="AlphaFoldDB" id="A0A0K1ECJ9"/>
<dbReference type="Gene3D" id="3.10.180.10">
    <property type="entry name" value="2,3-Dihydroxybiphenyl 1,2-Dioxygenase, domain 1"/>
    <property type="match status" value="1"/>
</dbReference>
<dbReference type="PANTHER" id="PTHR21366:SF22">
    <property type="entry name" value="VOC DOMAIN-CONTAINING PROTEIN"/>
    <property type="match status" value="1"/>
</dbReference>
<dbReference type="Proteomes" id="UP000067626">
    <property type="component" value="Chromosome"/>
</dbReference>
<dbReference type="Pfam" id="PF00903">
    <property type="entry name" value="Glyoxalase"/>
    <property type="match status" value="1"/>
</dbReference>
<evidence type="ECO:0000259" key="1">
    <source>
        <dbReference type="PROSITE" id="PS51819"/>
    </source>
</evidence>
<evidence type="ECO:0000313" key="3">
    <source>
        <dbReference type="Proteomes" id="UP000067626"/>
    </source>
</evidence>
<feature type="domain" description="VOC" evidence="1">
    <location>
        <begin position="2"/>
        <end position="128"/>
    </location>
</feature>
<dbReference type="PROSITE" id="PS51819">
    <property type="entry name" value="VOC"/>
    <property type="match status" value="1"/>
</dbReference>
<accession>A0A0K1ECJ9</accession>
<name>A0A0K1ECJ9_CHOCO</name>
<organism evidence="2 3">
    <name type="scientific">Chondromyces crocatus</name>
    <dbReference type="NCBI Taxonomy" id="52"/>
    <lineage>
        <taxon>Bacteria</taxon>
        <taxon>Pseudomonadati</taxon>
        <taxon>Myxococcota</taxon>
        <taxon>Polyangia</taxon>
        <taxon>Polyangiales</taxon>
        <taxon>Polyangiaceae</taxon>
        <taxon>Chondromyces</taxon>
    </lineage>
</organism>
<evidence type="ECO:0000313" key="2">
    <source>
        <dbReference type="EMBL" id="AKT38564.1"/>
    </source>
</evidence>
<protein>
    <recommendedName>
        <fullName evidence="1">VOC domain-containing protein</fullName>
    </recommendedName>
</protein>
<dbReference type="EMBL" id="CP012159">
    <property type="protein sequence ID" value="AKT38564.1"/>
    <property type="molecule type" value="Genomic_DNA"/>
</dbReference>
<proteinExistence type="predicted"/>
<dbReference type="InterPro" id="IPR029068">
    <property type="entry name" value="Glyas_Bleomycin-R_OHBP_Dase"/>
</dbReference>
<dbReference type="PANTHER" id="PTHR21366">
    <property type="entry name" value="GLYOXALASE FAMILY PROTEIN"/>
    <property type="match status" value="1"/>
</dbReference>
<dbReference type="OrthoDB" id="9798430at2"/>
<keyword evidence="3" id="KW-1185">Reference proteome</keyword>
<dbReference type="InterPro" id="IPR050383">
    <property type="entry name" value="GlyoxalaseI/FosfomycinResist"/>
</dbReference>
<dbReference type="RefSeq" id="WP_050430772.1">
    <property type="nucleotide sequence ID" value="NZ_CP012159.1"/>
</dbReference>